<reference evidence="17" key="2">
    <citation type="submission" date="2025-08" db="UniProtKB">
        <authorList>
            <consortium name="Ensembl"/>
        </authorList>
    </citation>
    <scope>IDENTIFICATION</scope>
</reference>
<dbReference type="SUPFAM" id="SSF48726">
    <property type="entry name" value="Immunoglobulin"/>
    <property type="match status" value="1"/>
</dbReference>
<keyword evidence="6 14" id="KW-0472">Membrane</keyword>
<dbReference type="GeneID" id="114047682"/>
<accession>A0A4X2LDP3</accession>
<name>A0A4X2LDP3_VOMUR</name>
<reference evidence="18" key="1">
    <citation type="submission" date="2018-12" db="EMBL/GenBank/DDBJ databases">
        <authorList>
            <person name="Yazar S."/>
        </authorList>
    </citation>
    <scope>NUCLEOTIDE SEQUENCE [LARGE SCALE GENOMIC DNA]</scope>
</reference>
<dbReference type="PANTHER" id="PTHR47734">
    <property type="entry name" value="T-CELL IMMUNORECEPTOR WITH IG AND ITIM DOMAINS PROTEIN, TIGIT"/>
    <property type="match status" value="1"/>
</dbReference>
<evidence type="ECO:0000256" key="7">
    <source>
        <dbReference type="ARBA" id="ARBA00023157"/>
    </source>
</evidence>
<dbReference type="InterPro" id="IPR003599">
    <property type="entry name" value="Ig_sub"/>
</dbReference>
<dbReference type="AlphaFoldDB" id="A0A4X2LDP3"/>
<keyword evidence="2" id="KW-1003">Cell membrane</keyword>
<keyword evidence="9" id="KW-0393">Immunoglobulin domain</keyword>
<evidence type="ECO:0000256" key="15">
    <source>
        <dbReference type="SAM" id="SignalP"/>
    </source>
</evidence>
<dbReference type="Pfam" id="PF07686">
    <property type="entry name" value="V-set"/>
    <property type="match status" value="1"/>
</dbReference>
<gene>
    <name evidence="17" type="primary">TIGIT</name>
</gene>
<evidence type="ECO:0000256" key="11">
    <source>
        <dbReference type="ARBA" id="ARBA00062443"/>
    </source>
</evidence>
<evidence type="ECO:0000256" key="1">
    <source>
        <dbReference type="ARBA" id="ARBA00004251"/>
    </source>
</evidence>
<dbReference type="CTD" id="201633"/>
<dbReference type="GO" id="GO:0050868">
    <property type="term" value="P:negative regulation of T cell activation"/>
    <property type="evidence" value="ECO:0007669"/>
    <property type="project" value="InterPro"/>
</dbReference>
<evidence type="ECO:0000256" key="14">
    <source>
        <dbReference type="SAM" id="Phobius"/>
    </source>
</evidence>
<dbReference type="PANTHER" id="PTHR47734:SF1">
    <property type="entry name" value="T-CELL IMMUNORECEPTOR WITH IG AND ITIM DOMAINS"/>
    <property type="match status" value="1"/>
</dbReference>
<evidence type="ECO:0000256" key="6">
    <source>
        <dbReference type="ARBA" id="ARBA00023136"/>
    </source>
</evidence>
<protein>
    <recommendedName>
        <fullName evidence="12">T-cell immunoreceptor with Ig and ITIM domains</fullName>
    </recommendedName>
    <alternativeName>
        <fullName evidence="13">V-set and transmembrane domain-containing protein 3</fullName>
    </alternativeName>
</protein>
<keyword evidence="7" id="KW-1015">Disulfide bond</keyword>
<dbReference type="Ensembl" id="ENSVURT00010021703.1">
    <property type="protein sequence ID" value="ENSVURP00010019082.1"/>
    <property type="gene ID" value="ENSVURG00010014538.1"/>
</dbReference>
<evidence type="ECO:0000256" key="2">
    <source>
        <dbReference type="ARBA" id="ARBA00022475"/>
    </source>
</evidence>
<comment type="function">
    <text evidence="10">Inhibitory receptor that plays a role in the modulation of immune responses. Suppresses T-cell activation by promoting the generation of mature immunoregulatory dendritic cells. Upon binding to its ligands PVR/CD155 or NECTIN2/CD112, which are expressed on antigen-presenting cells, sends inhibitory signals to the T-cell or NK cell. Mechanistically, interaction with ligand leads to phosphorylation of the cytoplasmic tail by Src family tyrosine kinases such as FYN or LCK, allowing subsequent binding to adapter GRB2 and SHIP1/INPP5D. In turn, inhibits PI3K and MAPK signaling cascades. In addition, associates with beta-arrestin-2/ARRB2 to recruit SHIP1/INPP5D that suppresses autoubiquitination of TRAF6 and subsequently inhibits NF-kappa-B signaling pathway. Also acts as a receptor for NECTIN4 to inhibit NK cell cytotoxicity.</text>
</comment>
<dbReference type="InterPro" id="IPR007110">
    <property type="entry name" value="Ig-like_dom"/>
</dbReference>
<keyword evidence="5 14" id="KW-1133">Transmembrane helix</keyword>
<dbReference type="InterPro" id="IPR042948">
    <property type="entry name" value="TIGIT"/>
</dbReference>
<comment type="subunit">
    <text evidence="11">Homodimer in cis; binds with high affinity to PVR, forming a heterotetrameric assembly of two TIGIT and two PVR molecules. Binds with lower affinity to NECTIN2 and NECTIN3. Interacts with GRB2. Interacts with NECTIN4.</text>
</comment>
<reference evidence="17" key="3">
    <citation type="submission" date="2025-09" db="UniProtKB">
        <authorList>
            <consortium name="Ensembl"/>
        </authorList>
    </citation>
    <scope>IDENTIFICATION</scope>
</reference>
<dbReference type="InterPro" id="IPR036179">
    <property type="entry name" value="Ig-like_dom_sf"/>
</dbReference>
<evidence type="ECO:0000256" key="12">
    <source>
        <dbReference type="ARBA" id="ARBA00068460"/>
    </source>
</evidence>
<sequence>MNWWLLLLWQALLPTSGAVTGRILAAEKMSAVEGTSATLQCNLLYTTAKVTQVIWKRYDQLLAIRDAVYGSWINPVFRKKVNLALGYRITLLSLTANDTGEYHCDFHTFPDGIYKGNIFLEVTELSLPGDSAEALDNSHSRISFGVLVSVIIIIAATVIMLVILGVKVNGPDSWTIILGGITLALFL</sequence>
<keyword evidence="3 14" id="KW-0812">Transmembrane</keyword>
<keyword evidence="4 15" id="KW-0732">Signal</keyword>
<evidence type="ECO:0000313" key="17">
    <source>
        <dbReference type="Ensembl" id="ENSVURP00010019082.1"/>
    </source>
</evidence>
<dbReference type="STRING" id="29139.ENSVURP00010019082"/>
<evidence type="ECO:0000256" key="13">
    <source>
        <dbReference type="ARBA" id="ARBA00079912"/>
    </source>
</evidence>
<evidence type="ECO:0000256" key="3">
    <source>
        <dbReference type="ARBA" id="ARBA00022692"/>
    </source>
</evidence>
<dbReference type="InterPro" id="IPR013783">
    <property type="entry name" value="Ig-like_fold"/>
</dbReference>
<dbReference type="Gene3D" id="2.60.40.10">
    <property type="entry name" value="Immunoglobulins"/>
    <property type="match status" value="1"/>
</dbReference>
<dbReference type="PROSITE" id="PS50835">
    <property type="entry name" value="IG_LIKE"/>
    <property type="match status" value="1"/>
</dbReference>
<dbReference type="GO" id="GO:0032695">
    <property type="term" value="P:negative regulation of interleukin-12 production"/>
    <property type="evidence" value="ECO:0007669"/>
    <property type="project" value="TreeGrafter"/>
</dbReference>
<dbReference type="FunFam" id="2.60.40.10:FF:001182">
    <property type="entry name" value="T-cell immunoreceptor with Ig and ITIM domains"/>
    <property type="match status" value="1"/>
</dbReference>
<dbReference type="GO" id="GO:0005102">
    <property type="term" value="F:signaling receptor binding"/>
    <property type="evidence" value="ECO:0007669"/>
    <property type="project" value="InterPro"/>
</dbReference>
<comment type="subcellular location">
    <subcellularLocation>
        <location evidence="1">Cell membrane</location>
        <topology evidence="1">Single-pass type I membrane protein</topology>
    </subcellularLocation>
</comment>
<evidence type="ECO:0000256" key="4">
    <source>
        <dbReference type="ARBA" id="ARBA00022729"/>
    </source>
</evidence>
<dbReference type="InterPro" id="IPR013106">
    <property type="entry name" value="Ig_V-set"/>
</dbReference>
<proteinExistence type="predicted"/>
<keyword evidence="18" id="KW-1185">Reference proteome</keyword>
<keyword evidence="8" id="KW-0325">Glycoprotein</keyword>
<dbReference type="GO" id="GO:0005886">
    <property type="term" value="C:plasma membrane"/>
    <property type="evidence" value="ECO:0007669"/>
    <property type="project" value="UniProtKB-SubCell"/>
</dbReference>
<evidence type="ECO:0000313" key="18">
    <source>
        <dbReference type="Proteomes" id="UP000314987"/>
    </source>
</evidence>
<dbReference type="GO" id="GO:0009986">
    <property type="term" value="C:cell surface"/>
    <property type="evidence" value="ECO:0007669"/>
    <property type="project" value="TreeGrafter"/>
</dbReference>
<evidence type="ECO:0000256" key="8">
    <source>
        <dbReference type="ARBA" id="ARBA00023180"/>
    </source>
</evidence>
<feature type="signal peptide" evidence="15">
    <location>
        <begin position="1"/>
        <end position="18"/>
    </location>
</feature>
<dbReference type="GeneTree" id="ENSGT00390000012671"/>
<organism evidence="17 18">
    <name type="scientific">Vombatus ursinus</name>
    <name type="common">Common wombat</name>
    <dbReference type="NCBI Taxonomy" id="29139"/>
    <lineage>
        <taxon>Eukaryota</taxon>
        <taxon>Metazoa</taxon>
        <taxon>Chordata</taxon>
        <taxon>Craniata</taxon>
        <taxon>Vertebrata</taxon>
        <taxon>Euteleostomi</taxon>
        <taxon>Mammalia</taxon>
        <taxon>Metatheria</taxon>
        <taxon>Diprotodontia</taxon>
        <taxon>Vombatidae</taxon>
        <taxon>Vombatus</taxon>
    </lineage>
</organism>
<dbReference type="OMA" id="TSTWFQI"/>
<evidence type="ECO:0000256" key="5">
    <source>
        <dbReference type="ARBA" id="ARBA00022989"/>
    </source>
</evidence>
<evidence type="ECO:0000256" key="9">
    <source>
        <dbReference type="ARBA" id="ARBA00023319"/>
    </source>
</evidence>
<evidence type="ECO:0000259" key="16">
    <source>
        <dbReference type="PROSITE" id="PS50835"/>
    </source>
</evidence>
<feature type="domain" description="Ig-like" evidence="16">
    <location>
        <begin position="14"/>
        <end position="104"/>
    </location>
</feature>
<feature type="transmembrane region" description="Helical" evidence="14">
    <location>
        <begin position="144"/>
        <end position="166"/>
    </location>
</feature>
<feature type="chain" id="PRO_5021400195" description="T-cell immunoreceptor with Ig and ITIM domains" evidence="15">
    <location>
        <begin position="19"/>
        <end position="187"/>
    </location>
</feature>
<dbReference type="Proteomes" id="UP000314987">
    <property type="component" value="Unassembled WGS sequence"/>
</dbReference>
<evidence type="ECO:0000256" key="10">
    <source>
        <dbReference type="ARBA" id="ARBA00059118"/>
    </source>
</evidence>
<dbReference type="RefSeq" id="XP_027724403.1">
    <property type="nucleotide sequence ID" value="XM_027868602.1"/>
</dbReference>
<dbReference type="SMART" id="SM00409">
    <property type="entry name" value="IG"/>
    <property type="match status" value="1"/>
</dbReference>
<dbReference type="GO" id="GO:0032733">
    <property type="term" value="P:positive regulation of interleukin-10 production"/>
    <property type="evidence" value="ECO:0007669"/>
    <property type="project" value="TreeGrafter"/>
</dbReference>